<dbReference type="HOGENOM" id="CLU_061822_0_1_1"/>
<keyword evidence="7" id="KW-0206">Cytoskeleton</keyword>
<evidence type="ECO:0000256" key="10">
    <source>
        <dbReference type="SAM" id="Coils"/>
    </source>
</evidence>
<protein>
    <submittedName>
        <fullName evidence="12">RIB43A domain with coiled-coils 2</fullName>
    </submittedName>
</protein>
<sequence length="358" mass="41631">MSHVGELLPERVARERLRRRQRAEAERRERVFNDKVRTIGIDKEALDVQIIEKKKAEDAAEKEQKAHDAETLQTSRVLTLLHRRQEKEKRAMEKAVVSYRHECQRPRERDLGDPEPGHGPTVLPGLTGEDLQCETRRQKQKDQLRRWLTQQQAQRTAQRRQQELEDQLHDLRRAEMDNKALELQSVEVRTRAAAAVATKEHNLAATAAPAGRAANPPAPSANAKMEEKRQQRRTEGLAEASPSRVGVPGLREERSASPERLQQVLQFQKRQVEEKQRREVEVRREEERHDRLRLDSARAALLLERQQARLSQQLRRRLDRTNVQLAQEQRQQSVNRRSAVERGSVEDGFFSQFNTCSR</sequence>
<keyword evidence="4" id="KW-0282">Flagellum</keyword>
<reference evidence="12" key="2">
    <citation type="submission" date="2025-08" db="UniProtKB">
        <authorList>
            <consortium name="Ensembl"/>
        </authorList>
    </citation>
    <scope>IDENTIFICATION</scope>
</reference>
<proteinExistence type="inferred from homology"/>
<feature type="compositionally biased region" description="Basic and acidic residues" evidence="11">
    <location>
        <begin position="89"/>
        <end position="116"/>
    </location>
</feature>
<reference evidence="13" key="1">
    <citation type="journal article" date="2004" name="Nature">
        <title>Genome duplication in the teleost fish Tetraodon nigroviridis reveals the early vertebrate proto-karyotype.</title>
        <authorList>
            <person name="Jaillon O."/>
            <person name="Aury J.-M."/>
            <person name="Brunet F."/>
            <person name="Petit J.-L."/>
            <person name="Stange-Thomann N."/>
            <person name="Mauceli E."/>
            <person name="Bouneau L."/>
            <person name="Fischer C."/>
            <person name="Ozouf-Costaz C."/>
            <person name="Bernot A."/>
            <person name="Nicaud S."/>
            <person name="Jaffe D."/>
            <person name="Fisher S."/>
            <person name="Lutfalla G."/>
            <person name="Dossat C."/>
            <person name="Segurens B."/>
            <person name="Dasilva C."/>
            <person name="Salanoubat M."/>
            <person name="Levy M."/>
            <person name="Boudet N."/>
            <person name="Castellano S."/>
            <person name="Anthouard V."/>
            <person name="Jubin C."/>
            <person name="Castelli V."/>
            <person name="Katinka M."/>
            <person name="Vacherie B."/>
            <person name="Biemont C."/>
            <person name="Skalli Z."/>
            <person name="Cattolico L."/>
            <person name="Poulain J."/>
            <person name="De Berardinis V."/>
            <person name="Cruaud C."/>
            <person name="Duprat S."/>
            <person name="Brottier P."/>
            <person name="Coutanceau J.-P."/>
            <person name="Gouzy J."/>
            <person name="Parra G."/>
            <person name="Lardier G."/>
            <person name="Chapple C."/>
            <person name="McKernan K.J."/>
            <person name="McEwan P."/>
            <person name="Bosak S."/>
            <person name="Kellis M."/>
            <person name="Volff J.-N."/>
            <person name="Guigo R."/>
            <person name="Zody M.C."/>
            <person name="Mesirov J."/>
            <person name="Lindblad-Toh K."/>
            <person name="Birren B."/>
            <person name="Nusbaum C."/>
            <person name="Kahn D."/>
            <person name="Robinson-Rechavi M."/>
            <person name="Laudet V."/>
            <person name="Schachter V."/>
            <person name="Quetier F."/>
            <person name="Saurin W."/>
            <person name="Scarpelli C."/>
            <person name="Wincker P."/>
            <person name="Lander E.S."/>
            <person name="Weissenbach J."/>
            <person name="Roest Crollius H."/>
        </authorList>
    </citation>
    <scope>NUCLEOTIDE SEQUENCE [LARGE SCALE GENOMIC DNA]</scope>
</reference>
<evidence type="ECO:0000256" key="2">
    <source>
        <dbReference type="ARBA" id="ARBA00006875"/>
    </source>
</evidence>
<dbReference type="PANTHER" id="PTHR14517:SF10">
    <property type="entry name" value="RIB43A-LIKE WITH COILED-COILS PROTEIN 2"/>
    <property type="match status" value="1"/>
</dbReference>
<dbReference type="InParanoid" id="H3C256"/>
<dbReference type="Ensembl" id="ENSTNIT00000001649.1">
    <property type="protein sequence ID" value="ENSTNIP00000002324.1"/>
    <property type="gene ID" value="ENSTNIG00000001243.1"/>
</dbReference>
<evidence type="ECO:0000256" key="5">
    <source>
        <dbReference type="ARBA" id="ARBA00023054"/>
    </source>
</evidence>
<evidence type="ECO:0000256" key="1">
    <source>
        <dbReference type="ARBA" id="ARBA00004611"/>
    </source>
</evidence>
<comment type="similarity">
    <text evidence="2">Belongs to the RIB43A family.</text>
</comment>
<evidence type="ECO:0000256" key="9">
    <source>
        <dbReference type="ARBA" id="ARBA00046435"/>
    </source>
</evidence>
<keyword evidence="13" id="KW-1185">Reference proteome</keyword>
<feature type="compositionally biased region" description="Low complexity" evidence="11">
    <location>
        <begin position="146"/>
        <end position="156"/>
    </location>
</feature>
<feature type="region of interest" description="Disordered" evidence="11">
    <location>
        <begin position="89"/>
        <end position="163"/>
    </location>
</feature>
<organism evidence="12 13">
    <name type="scientific">Tetraodon nigroviridis</name>
    <name type="common">Spotted green pufferfish</name>
    <name type="synonym">Chelonodon nigroviridis</name>
    <dbReference type="NCBI Taxonomy" id="99883"/>
    <lineage>
        <taxon>Eukaryota</taxon>
        <taxon>Metazoa</taxon>
        <taxon>Chordata</taxon>
        <taxon>Craniata</taxon>
        <taxon>Vertebrata</taxon>
        <taxon>Euteleostomi</taxon>
        <taxon>Actinopterygii</taxon>
        <taxon>Neopterygii</taxon>
        <taxon>Teleostei</taxon>
        <taxon>Neoteleostei</taxon>
        <taxon>Acanthomorphata</taxon>
        <taxon>Eupercaria</taxon>
        <taxon>Tetraodontiformes</taxon>
        <taxon>Tetradontoidea</taxon>
        <taxon>Tetraodontidae</taxon>
        <taxon>Tetraodon</taxon>
    </lineage>
</organism>
<comment type="subcellular location">
    <subcellularLocation>
        <location evidence="1">Cytoplasm</location>
        <location evidence="1">Cytoskeleton</location>
        <location evidence="1">Flagellum axoneme</location>
    </subcellularLocation>
</comment>
<name>H3C256_TETNG</name>
<dbReference type="AlphaFoldDB" id="H3C256"/>
<evidence type="ECO:0000256" key="11">
    <source>
        <dbReference type="SAM" id="MobiDB-lite"/>
    </source>
</evidence>
<accession>H3C256</accession>
<dbReference type="GeneTree" id="ENSGT00390000010825"/>
<evidence type="ECO:0000256" key="8">
    <source>
        <dbReference type="ARBA" id="ARBA00023273"/>
    </source>
</evidence>
<keyword evidence="5 10" id="KW-0175">Coiled coil</keyword>
<dbReference type="Pfam" id="PF05914">
    <property type="entry name" value="RIB43A"/>
    <property type="match status" value="1"/>
</dbReference>
<feature type="region of interest" description="Disordered" evidence="11">
    <location>
        <begin position="204"/>
        <end position="261"/>
    </location>
</feature>
<dbReference type="FunCoup" id="H3C256">
    <property type="interactions" value="234"/>
</dbReference>
<dbReference type="InterPro" id="IPR008805">
    <property type="entry name" value="RIB43A"/>
</dbReference>
<evidence type="ECO:0000256" key="3">
    <source>
        <dbReference type="ARBA" id="ARBA00022490"/>
    </source>
</evidence>
<keyword evidence="8" id="KW-0966">Cell projection</keyword>
<feature type="compositionally biased region" description="Low complexity" evidence="11">
    <location>
        <begin position="204"/>
        <end position="223"/>
    </location>
</feature>
<evidence type="ECO:0000256" key="6">
    <source>
        <dbReference type="ARBA" id="ARBA00023069"/>
    </source>
</evidence>
<evidence type="ECO:0000256" key="4">
    <source>
        <dbReference type="ARBA" id="ARBA00022846"/>
    </source>
</evidence>
<dbReference type="PANTHER" id="PTHR14517">
    <property type="entry name" value="RIB43A-RELATED"/>
    <property type="match status" value="1"/>
</dbReference>
<keyword evidence="6" id="KW-0969">Cilium</keyword>
<evidence type="ECO:0000256" key="7">
    <source>
        <dbReference type="ARBA" id="ARBA00023212"/>
    </source>
</evidence>
<dbReference type="Proteomes" id="UP000007303">
    <property type="component" value="Unassembled WGS sequence"/>
</dbReference>
<reference evidence="12" key="3">
    <citation type="submission" date="2025-09" db="UniProtKB">
        <authorList>
            <consortium name="Ensembl"/>
        </authorList>
    </citation>
    <scope>IDENTIFICATION</scope>
</reference>
<keyword evidence="3" id="KW-0963">Cytoplasm</keyword>
<evidence type="ECO:0000313" key="12">
    <source>
        <dbReference type="Ensembl" id="ENSTNIP00000002324.1"/>
    </source>
</evidence>
<dbReference type="OMA" id="NLCRAIN"/>
<evidence type="ECO:0000313" key="13">
    <source>
        <dbReference type="Proteomes" id="UP000007303"/>
    </source>
</evidence>
<feature type="compositionally biased region" description="Basic and acidic residues" evidence="11">
    <location>
        <begin position="224"/>
        <end position="236"/>
    </location>
</feature>
<feature type="coiled-coil region" evidence="10">
    <location>
        <begin position="265"/>
        <end position="331"/>
    </location>
</feature>
<dbReference type="STRING" id="99883.ENSTNIP00000002324"/>
<feature type="compositionally biased region" description="Basic and acidic residues" evidence="11">
    <location>
        <begin position="133"/>
        <end position="145"/>
    </location>
</feature>
<comment type="subunit">
    <text evidence="9">Microtubule inner protein component of sperm flagellar doublet microtubules.</text>
</comment>